<evidence type="ECO:0000313" key="2">
    <source>
        <dbReference type="Proteomes" id="UP001055811"/>
    </source>
</evidence>
<organism evidence="1 2">
    <name type="scientific">Cichorium intybus</name>
    <name type="common">Chicory</name>
    <dbReference type="NCBI Taxonomy" id="13427"/>
    <lineage>
        <taxon>Eukaryota</taxon>
        <taxon>Viridiplantae</taxon>
        <taxon>Streptophyta</taxon>
        <taxon>Embryophyta</taxon>
        <taxon>Tracheophyta</taxon>
        <taxon>Spermatophyta</taxon>
        <taxon>Magnoliopsida</taxon>
        <taxon>eudicotyledons</taxon>
        <taxon>Gunneridae</taxon>
        <taxon>Pentapetalae</taxon>
        <taxon>asterids</taxon>
        <taxon>campanulids</taxon>
        <taxon>Asterales</taxon>
        <taxon>Asteraceae</taxon>
        <taxon>Cichorioideae</taxon>
        <taxon>Cichorieae</taxon>
        <taxon>Cichoriinae</taxon>
        <taxon>Cichorium</taxon>
    </lineage>
</organism>
<dbReference type="Proteomes" id="UP001055811">
    <property type="component" value="Linkage Group LG02"/>
</dbReference>
<reference evidence="2" key="1">
    <citation type="journal article" date="2022" name="Mol. Ecol. Resour.">
        <title>The genomes of chicory, endive, great burdock and yacon provide insights into Asteraceae palaeo-polyploidization history and plant inulin production.</title>
        <authorList>
            <person name="Fan W."/>
            <person name="Wang S."/>
            <person name="Wang H."/>
            <person name="Wang A."/>
            <person name="Jiang F."/>
            <person name="Liu H."/>
            <person name="Zhao H."/>
            <person name="Xu D."/>
            <person name="Zhang Y."/>
        </authorList>
    </citation>
    <scope>NUCLEOTIDE SEQUENCE [LARGE SCALE GENOMIC DNA]</scope>
    <source>
        <strain evidence="2">cv. Punajuju</strain>
    </source>
</reference>
<dbReference type="EMBL" id="CM042010">
    <property type="protein sequence ID" value="KAI3780499.1"/>
    <property type="molecule type" value="Genomic_DNA"/>
</dbReference>
<keyword evidence="2" id="KW-1185">Reference proteome</keyword>
<sequence>MSSSRSSESIDWNSLATGVDRVLAYSFYNRRSIYRHKRIFPSQTVNWELTKESGILEHLQDWLVLREFGYRIGLYTQEESEVTGFGPFHRRANYTAKESFSPADYRSTISSTWYHENTFKQLTDAPLKYIALGGGHFVTCLAHSYGLLLEYNISELTVIPPIPFSPSITTSRDVIYIDDGITSVERMPFPVLRDEPSSSRKRPQTTTRLPRGLSPETIKS</sequence>
<reference evidence="1 2" key="2">
    <citation type="journal article" date="2022" name="Mol. Ecol. Resour.">
        <title>The genomes of chicory, endive, great burdock and yacon provide insights into Asteraceae paleo-polyploidization history and plant inulin production.</title>
        <authorList>
            <person name="Fan W."/>
            <person name="Wang S."/>
            <person name="Wang H."/>
            <person name="Wang A."/>
            <person name="Jiang F."/>
            <person name="Liu H."/>
            <person name="Zhao H."/>
            <person name="Xu D."/>
            <person name="Zhang Y."/>
        </authorList>
    </citation>
    <scope>NUCLEOTIDE SEQUENCE [LARGE SCALE GENOMIC DNA]</scope>
    <source>
        <strain evidence="2">cv. Punajuju</strain>
        <tissue evidence="1">Leaves</tissue>
    </source>
</reference>
<name>A0ACB9GAP0_CICIN</name>
<evidence type="ECO:0000313" key="1">
    <source>
        <dbReference type="EMBL" id="KAI3780499.1"/>
    </source>
</evidence>
<protein>
    <submittedName>
        <fullName evidence="1">Uncharacterized protein</fullName>
    </submittedName>
</protein>
<gene>
    <name evidence="1" type="ORF">L2E82_10480</name>
</gene>
<comment type="caution">
    <text evidence="1">The sequence shown here is derived from an EMBL/GenBank/DDBJ whole genome shotgun (WGS) entry which is preliminary data.</text>
</comment>
<accession>A0ACB9GAP0</accession>
<proteinExistence type="predicted"/>